<keyword evidence="4" id="KW-1185">Reference proteome</keyword>
<proteinExistence type="predicted"/>
<dbReference type="Pfam" id="PF12969">
    <property type="entry name" value="DUF3857"/>
    <property type="match status" value="1"/>
</dbReference>
<evidence type="ECO:0000259" key="1">
    <source>
        <dbReference type="Pfam" id="PF01841"/>
    </source>
</evidence>
<dbReference type="Proteomes" id="UP000276603">
    <property type="component" value="Unassembled WGS sequence"/>
</dbReference>
<dbReference type="RefSeq" id="WP_120713481.1">
    <property type="nucleotide sequence ID" value="NZ_CANMKH010000009.1"/>
</dbReference>
<dbReference type="SUPFAM" id="SSF54001">
    <property type="entry name" value="Cysteine proteinases"/>
    <property type="match status" value="1"/>
</dbReference>
<evidence type="ECO:0000313" key="3">
    <source>
        <dbReference type="EMBL" id="RKN78574.1"/>
    </source>
</evidence>
<name>A0A3B0C287_9FLAO</name>
<dbReference type="Gene3D" id="3.10.620.30">
    <property type="match status" value="1"/>
</dbReference>
<dbReference type="AlphaFoldDB" id="A0A3B0C287"/>
<feature type="domain" description="Transglutaminase-like" evidence="1">
    <location>
        <begin position="272"/>
        <end position="374"/>
    </location>
</feature>
<evidence type="ECO:0000259" key="2">
    <source>
        <dbReference type="Pfam" id="PF12969"/>
    </source>
</evidence>
<dbReference type="InterPro" id="IPR002931">
    <property type="entry name" value="Transglutaminase-like"/>
</dbReference>
<gene>
    <name evidence="3" type="ORF">D7Z94_20415</name>
</gene>
<dbReference type="Gene3D" id="2.60.40.3140">
    <property type="match status" value="1"/>
</dbReference>
<evidence type="ECO:0000313" key="4">
    <source>
        <dbReference type="Proteomes" id="UP000276603"/>
    </source>
</evidence>
<feature type="domain" description="DUF3857" evidence="2">
    <location>
        <begin position="51"/>
        <end position="210"/>
    </location>
</feature>
<dbReference type="Gene3D" id="2.60.120.1130">
    <property type="match status" value="1"/>
</dbReference>
<dbReference type="Pfam" id="PF01841">
    <property type="entry name" value="Transglut_core"/>
    <property type="match status" value="1"/>
</dbReference>
<comment type="caution">
    <text evidence="3">The sequence shown here is derived from an EMBL/GenBank/DDBJ whole genome shotgun (WGS) entry which is preliminary data.</text>
</comment>
<protein>
    <submittedName>
        <fullName evidence="3">DUF3857 domain-containing protein</fullName>
    </submittedName>
</protein>
<dbReference type="EMBL" id="RBCJ01000004">
    <property type="protein sequence ID" value="RKN78574.1"/>
    <property type="molecule type" value="Genomic_DNA"/>
</dbReference>
<organism evidence="3 4">
    <name type="scientific">Ulvibacterium marinum</name>
    <dbReference type="NCBI Taxonomy" id="2419782"/>
    <lineage>
        <taxon>Bacteria</taxon>
        <taxon>Pseudomonadati</taxon>
        <taxon>Bacteroidota</taxon>
        <taxon>Flavobacteriia</taxon>
        <taxon>Flavobacteriales</taxon>
        <taxon>Flavobacteriaceae</taxon>
        <taxon>Ulvibacterium</taxon>
    </lineage>
</organism>
<dbReference type="InterPro" id="IPR038765">
    <property type="entry name" value="Papain-like_cys_pep_sf"/>
</dbReference>
<dbReference type="InterPro" id="IPR024618">
    <property type="entry name" value="DUF3857"/>
</dbReference>
<dbReference type="OrthoDB" id="8595007at2"/>
<reference evidence="3 4" key="1">
    <citation type="submission" date="2018-10" db="EMBL/GenBank/DDBJ databases">
        <title>Ulvibacterium marinum gen. nov., sp. nov., a novel marine bacterium of the family Flavobacteriaceae, isolated from a culture of the green alga Ulva prolifera.</title>
        <authorList>
            <person name="Zhang Z."/>
        </authorList>
    </citation>
    <scope>NUCLEOTIDE SEQUENCE [LARGE SCALE GENOMIC DNA]</scope>
    <source>
        <strain evidence="3 4">CCMM003</strain>
    </source>
</reference>
<sequence>MRLLLLTSFFLVCIVSGQKSNYQALLLDKTLVENANAVVRLDEMQIHVEARNRMVYTVKQVVTVLNKMGNRYASPRVFYDSDKKIKHIEAYVYDKMGKEIEHLKKRDFRDVSAADGISLYIDDRLLTYSYTPIQYPYTMEFSYEVETSDTGVFPSWYFLSGYLASVEKSHYEITYASSDLKPVIKEYNLDDFPIEKEERKGRIIYTAQHLPAVKSEVHSPDYSSMGPKLLVRLEHFHYKGFDGDVDDWNQLGSWVNNSLLKGRTELSEATRTMARNLVNGIEDDLEKAKVIYKYVQDNTRYISVQIGIGGFRPISAIEVDRVKYGDCKGLSNYTKALLEAVGVDSYYTVVEAGPRKVDFEEDFADLRQGNHVILAIPYEDKYYWIDCTSQIHPFGFVGDFTDDRKVLVVKPEGGELVSTVAYNNKQNHQSTKAKFNVLEDGSISGKVVIATEGVQYDNRFTLEEKSKDKISKHYKDYWSEVNNLNLHSYEFDNDREEIRFTEVVEVSAKNYASISGERILFAPNAFNKNSYVPQRYRNRKLPLEIQRGFLDEDAFEIAMPNGYAVEALPENTKLETPFGTYTMELDYNSETNTLNYKRSFFLKKGTHPKEEYANYRNFRKKIASADNAQVVIVKTNL</sequence>
<accession>A0A3B0C287</accession>